<accession>A0ABV0NMN6</accession>
<dbReference type="EMBL" id="JAHRIO010042270">
    <property type="protein sequence ID" value="MEQ2172560.1"/>
    <property type="molecule type" value="Genomic_DNA"/>
</dbReference>
<reference evidence="1 2" key="1">
    <citation type="submission" date="2021-06" db="EMBL/GenBank/DDBJ databases">
        <authorList>
            <person name="Palmer J.M."/>
        </authorList>
    </citation>
    <scope>NUCLEOTIDE SEQUENCE [LARGE SCALE GENOMIC DNA]</scope>
    <source>
        <strain evidence="1 2">GA_2019</strain>
        <tissue evidence="1">Muscle</tissue>
    </source>
</reference>
<organism evidence="1 2">
    <name type="scientific">Goodea atripinnis</name>
    <dbReference type="NCBI Taxonomy" id="208336"/>
    <lineage>
        <taxon>Eukaryota</taxon>
        <taxon>Metazoa</taxon>
        <taxon>Chordata</taxon>
        <taxon>Craniata</taxon>
        <taxon>Vertebrata</taxon>
        <taxon>Euteleostomi</taxon>
        <taxon>Actinopterygii</taxon>
        <taxon>Neopterygii</taxon>
        <taxon>Teleostei</taxon>
        <taxon>Neoteleostei</taxon>
        <taxon>Acanthomorphata</taxon>
        <taxon>Ovalentaria</taxon>
        <taxon>Atherinomorphae</taxon>
        <taxon>Cyprinodontiformes</taxon>
        <taxon>Goodeidae</taxon>
        <taxon>Goodea</taxon>
    </lineage>
</organism>
<keyword evidence="2" id="KW-1185">Reference proteome</keyword>
<name>A0ABV0NMN6_9TELE</name>
<protein>
    <submittedName>
        <fullName evidence="1">Uncharacterized protein</fullName>
    </submittedName>
</protein>
<evidence type="ECO:0000313" key="2">
    <source>
        <dbReference type="Proteomes" id="UP001476798"/>
    </source>
</evidence>
<proteinExistence type="predicted"/>
<sequence length="85" mass="9359">MIQSFRGACIKRISCVKNAVGMEQEMQYFPTAGTVVFACSSGKCVEYDCVFAHGVLSYIPNVSHEDRRCLLPQLQSCCCNLSSTP</sequence>
<evidence type="ECO:0000313" key="1">
    <source>
        <dbReference type="EMBL" id="MEQ2172560.1"/>
    </source>
</evidence>
<feature type="non-terminal residue" evidence="1">
    <location>
        <position position="85"/>
    </location>
</feature>
<gene>
    <name evidence="1" type="ORF">GOODEAATRI_022406</name>
</gene>
<dbReference type="Proteomes" id="UP001476798">
    <property type="component" value="Unassembled WGS sequence"/>
</dbReference>
<comment type="caution">
    <text evidence="1">The sequence shown here is derived from an EMBL/GenBank/DDBJ whole genome shotgun (WGS) entry which is preliminary data.</text>
</comment>